<reference evidence="1" key="1">
    <citation type="submission" date="2015-07" db="EMBL/GenBank/DDBJ databases">
        <title>MeaNS - Measles Nucleotide Surveillance Program.</title>
        <authorList>
            <person name="Tran T."/>
            <person name="Druce J."/>
        </authorList>
    </citation>
    <scope>NUCLEOTIDE SEQUENCE</scope>
    <source>
        <strain evidence="1">UCB-OBI-ISO-001</strain>
        <tissue evidence="1">Gonad</tissue>
    </source>
</reference>
<evidence type="ECO:0000313" key="1">
    <source>
        <dbReference type="EMBL" id="KOF74721.1"/>
    </source>
</evidence>
<name>A0A0L8GCG5_OCTBM</name>
<gene>
    <name evidence="1" type="ORF">OCBIM_22035741mg</name>
</gene>
<sequence length="68" mass="7758">MSSFLRTAKHLLGFKNLIPTTKTQNNFSNVIISKNKFGINSKNSQTHTAAVQRNWYKRQKTSQSITVC</sequence>
<organism evidence="1">
    <name type="scientific">Octopus bimaculoides</name>
    <name type="common">California two-spotted octopus</name>
    <dbReference type="NCBI Taxonomy" id="37653"/>
    <lineage>
        <taxon>Eukaryota</taxon>
        <taxon>Metazoa</taxon>
        <taxon>Spiralia</taxon>
        <taxon>Lophotrochozoa</taxon>
        <taxon>Mollusca</taxon>
        <taxon>Cephalopoda</taxon>
        <taxon>Coleoidea</taxon>
        <taxon>Octopodiformes</taxon>
        <taxon>Octopoda</taxon>
        <taxon>Incirrata</taxon>
        <taxon>Octopodidae</taxon>
        <taxon>Octopus</taxon>
    </lineage>
</organism>
<proteinExistence type="predicted"/>
<dbReference type="EMBL" id="KQ422521">
    <property type="protein sequence ID" value="KOF74721.1"/>
    <property type="molecule type" value="Genomic_DNA"/>
</dbReference>
<dbReference type="AlphaFoldDB" id="A0A0L8GCG5"/>
<protein>
    <submittedName>
        <fullName evidence="1">Uncharacterized protein</fullName>
    </submittedName>
</protein>
<accession>A0A0L8GCG5</accession>